<organism evidence="1">
    <name type="scientific">uncultured Caudovirales phage</name>
    <dbReference type="NCBI Taxonomy" id="2100421"/>
    <lineage>
        <taxon>Viruses</taxon>
        <taxon>Duplodnaviria</taxon>
        <taxon>Heunggongvirae</taxon>
        <taxon>Uroviricota</taxon>
        <taxon>Caudoviricetes</taxon>
        <taxon>Peduoviridae</taxon>
        <taxon>Maltschvirus</taxon>
        <taxon>Maltschvirus maltsch</taxon>
    </lineage>
</organism>
<sequence>MPTTIEAGKELANPGKPLVLCQIVATDGDTVYLTTSPALGGVTQTYGGNTYLARIQNQVIDAIQAQSPQGYDIPGSVQLVIADGDHSLWTNHAKAHGWRGATLTILFVLWDVVANSYSTNSYQWQFILGTPGVDAGGVITVEAVSRSSMTRLKVPNVPRQNRCPWVFPATSGERSEGLLNPTSIYYQCGYSPDQTGGVGTLNSGVPFTSCDYTKQSCQARGMFSVDSSARATARFGGDTWLPPAKYEGKKYTSGAKVEGFNVLNNAPGQFYPLLYGTQWVDCVVLEPASDPNSTRAECIVCVACDGPVNVQRVLVNGVEVPYNNPGDNLFTWRYVNQGGRNGTINTDALFDSKGDPHGSLCCIEVVVPQELAAGGSVPHVQALAQGSATLKAYPLATATASGGNITFTFAAGVPDVDIGNGTVVVAGVNGFPAANGTFQIASGATYGPPGVIVTTGVTATGSGTGGGVFYYRQTTNPVWHLMDLLTWGPFKIADFDAASWYNAAAVCDAPVTYTDLTQNTATHARYRSSFVLTGNSRQALASAVLGLRNNAGLILSLNQNTGLLQCAVEQTLADQQPAAITGSNYNTAVASITAGGVAANGYLAYLFDGAGSIEKGTFKLTGRSINDTPNRVSLQFQDEDNKYQSDSLSQVDPLGYISAGNQEIDVPLQVLGICNFDQATRRANVELAKALYGNSRGDEGGTEYFEFVTSAKAAHLAGKVGSICGLHYEQLGL</sequence>
<gene>
    <name evidence="1" type="ORF">UFOVP130_48</name>
</gene>
<proteinExistence type="predicted"/>
<name>A0A6J5L8X9_9CAUD</name>
<evidence type="ECO:0000313" key="1">
    <source>
        <dbReference type="EMBL" id="CAB4130961.1"/>
    </source>
</evidence>
<protein>
    <submittedName>
        <fullName evidence="1">Uncharacterized protein</fullName>
    </submittedName>
</protein>
<dbReference type="EMBL" id="LR796251">
    <property type="protein sequence ID" value="CAB4130961.1"/>
    <property type="molecule type" value="Genomic_DNA"/>
</dbReference>
<reference evidence="1" key="1">
    <citation type="submission" date="2020-04" db="EMBL/GenBank/DDBJ databases">
        <authorList>
            <person name="Chiriac C."/>
            <person name="Salcher M."/>
            <person name="Ghai R."/>
            <person name="Kavagutti S V."/>
        </authorList>
    </citation>
    <scope>NUCLEOTIDE SEQUENCE</scope>
</reference>
<accession>A0A6J5L8X9</accession>